<keyword evidence="7 12" id="KW-0391">Immunity</keyword>
<keyword evidence="11" id="KW-0325">Glycoprotein</keyword>
<evidence type="ECO:0000256" key="8">
    <source>
        <dbReference type="ARBA" id="ARBA00023030"/>
    </source>
</evidence>
<comment type="caution">
    <text evidence="13">The sequence shown here is derived from an EMBL/GenBank/DDBJ whole genome shotgun (WGS) entry which is preliminary data.</text>
</comment>
<feature type="chain" id="PRO_5033104594" description="Interleukin-2" evidence="12">
    <location>
        <begin position="21"/>
        <end position="154"/>
    </location>
</feature>
<dbReference type="GO" id="GO:0005134">
    <property type="term" value="F:interleukin-2 receptor binding"/>
    <property type="evidence" value="ECO:0007669"/>
    <property type="project" value="InterPro"/>
</dbReference>
<comment type="function">
    <text evidence="12">Cytokine produced by activated CD4-positive helper T-cells and to a lesser extend activated CD8-positive T-cells and natural killer (NK) cells that plays pivotal roles in the immune response and tolerance. Binds to a receptor complex composed of either the high-affinity trimeric IL-2R (IL2RA/CD25, IL2RB/CD122 and IL2RG/CD132) or the low-affinity dimeric IL-2R (IL2RB and IL2RG). Interaction with the receptor leads to oligomerization and conformation changes in the IL-2R subunits resulting in downstream signaling starting with phosphorylation of JAK1 and JAK3. In turn, JAK1 and JAK3 phosphorylate the receptor to form a docking site leading to the phosphorylation of several substrates including STAT5. This process leads to activation of several pathways including STAT, phosphoinositide-3-kinase/PI3K and mitogen-activated protein kinase/MAPK pathways. Functions as a T-cell growth factor and can increase NK-cell cytolytic activity as well. Promotes strong proliferation of activated B-cells and subsequently immunoglobulin production. Plays a pivotal role in regulating the adaptive immune system by controlling the survival and proliferation of regulatory T-cells, which are required for the maintenance of immune tolerance. Moreover, participates in the differentiation and homeostasis of effector T-cell subsets, including Th1, Th2, Th17 as well as memory CD8-positive T-cells.</text>
</comment>
<dbReference type="GO" id="GO:0008083">
    <property type="term" value="F:growth factor activity"/>
    <property type="evidence" value="ECO:0007669"/>
    <property type="project" value="UniProtKB-KW"/>
</dbReference>
<dbReference type="InterPro" id="IPR009079">
    <property type="entry name" value="4_helix_cytokine-like_core"/>
</dbReference>
<dbReference type="PANTHER" id="PTHR48487">
    <property type="entry name" value="INTERLEUKIN-2"/>
    <property type="match status" value="1"/>
</dbReference>
<dbReference type="PROSITE" id="PS00424">
    <property type="entry name" value="INTERLEUKIN_2"/>
    <property type="match status" value="1"/>
</dbReference>
<evidence type="ECO:0000256" key="2">
    <source>
        <dbReference type="ARBA" id="ARBA00006949"/>
    </source>
</evidence>
<dbReference type="Gene3D" id="1.20.1250.10">
    <property type="match status" value="1"/>
</dbReference>
<dbReference type="InterPro" id="IPR000779">
    <property type="entry name" value="IL-2"/>
</dbReference>
<gene>
    <name evidence="12" type="primary">IL2</name>
    <name evidence="13" type="ORF">HJG60_006725</name>
</gene>
<dbReference type="GO" id="GO:0002250">
    <property type="term" value="P:adaptive immune response"/>
    <property type="evidence" value="ECO:0007669"/>
    <property type="project" value="UniProtKB-KW"/>
</dbReference>
<organism evidence="13 14">
    <name type="scientific">Phyllostomus discolor</name>
    <name type="common">pale spear-nosed bat</name>
    <dbReference type="NCBI Taxonomy" id="89673"/>
    <lineage>
        <taxon>Eukaryota</taxon>
        <taxon>Metazoa</taxon>
        <taxon>Chordata</taxon>
        <taxon>Craniata</taxon>
        <taxon>Vertebrata</taxon>
        <taxon>Euteleostomi</taxon>
        <taxon>Mammalia</taxon>
        <taxon>Eutheria</taxon>
        <taxon>Laurasiatheria</taxon>
        <taxon>Chiroptera</taxon>
        <taxon>Yangochiroptera</taxon>
        <taxon>Phyllostomidae</taxon>
        <taxon>Phyllostominae</taxon>
        <taxon>Phyllostomus</taxon>
    </lineage>
</organism>
<dbReference type="AlphaFoldDB" id="A0A833ZNR2"/>
<name>A0A833ZNR2_9CHIR</name>
<keyword evidence="9 12" id="KW-1064">Adaptive immunity</keyword>
<dbReference type="PANTHER" id="PTHR48487:SF1">
    <property type="entry name" value="INTERLEUKIN-2"/>
    <property type="match status" value="1"/>
</dbReference>
<evidence type="ECO:0000256" key="3">
    <source>
        <dbReference type="ARBA" id="ARBA00019453"/>
    </source>
</evidence>
<dbReference type="Proteomes" id="UP000664940">
    <property type="component" value="Unassembled WGS sequence"/>
</dbReference>
<dbReference type="Pfam" id="PF00715">
    <property type="entry name" value="IL2"/>
    <property type="match status" value="1"/>
</dbReference>
<evidence type="ECO:0000256" key="7">
    <source>
        <dbReference type="ARBA" id="ARBA00022859"/>
    </source>
</evidence>
<evidence type="ECO:0000256" key="1">
    <source>
        <dbReference type="ARBA" id="ARBA00004613"/>
    </source>
</evidence>
<evidence type="ECO:0000313" key="13">
    <source>
        <dbReference type="EMBL" id="KAF6094306.1"/>
    </source>
</evidence>
<dbReference type="GO" id="GO:0005125">
    <property type="term" value="F:cytokine activity"/>
    <property type="evidence" value="ECO:0007669"/>
    <property type="project" value="UniProtKB-KW"/>
</dbReference>
<keyword evidence="10 12" id="KW-1015">Disulfide bond</keyword>
<keyword evidence="5 12" id="KW-0964">Secreted</keyword>
<protein>
    <recommendedName>
        <fullName evidence="3 12">Interleukin-2</fullName>
        <shortName evidence="12">IL-2</shortName>
    </recommendedName>
</protein>
<evidence type="ECO:0000256" key="11">
    <source>
        <dbReference type="ARBA" id="ARBA00023180"/>
    </source>
</evidence>
<keyword evidence="4 12" id="KW-0202">Cytokine</keyword>
<comment type="subcellular location">
    <subcellularLocation>
        <location evidence="1 12">Secreted</location>
    </subcellularLocation>
</comment>
<evidence type="ECO:0000256" key="4">
    <source>
        <dbReference type="ARBA" id="ARBA00022514"/>
    </source>
</evidence>
<sequence>MYKMHFLTCVALTLAFVVDGAPTSGSHRDARQKLADIKEDLQKLLKGVHNYKNHEHSTMLTFKFYIPRKVTELKHLLCLTDELNPLKDVLNLTQRKTFHLEEMVRSVENINVTVNALAEPTVGPTCEYDDETVTFVEFLNKWVTFCQSIFSTLN</sequence>
<proteinExistence type="inferred from homology"/>
<evidence type="ECO:0000256" key="6">
    <source>
        <dbReference type="ARBA" id="ARBA00022729"/>
    </source>
</evidence>
<evidence type="ECO:0000256" key="12">
    <source>
        <dbReference type="RuleBase" id="RU363134"/>
    </source>
</evidence>
<dbReference type="SMART" id="SM00189">
    <property type="entry name" value="IL2"/>
    <property type="match status" value="1"/>
</dbReference>
<dbReference type="SUPFAM" id="SSF47266">
    <property type="entry name" value="4-helical cytokines"/>
    <property type="match status" value="1"/>
</dbReference>
<keyword evidence="6 12" id="KW-0732">Signal</keyword>
<evidence type="ECO:0000256" key="5">
    <source>
        <dbReference type="ARBA" id="ARBA00022525"/>
    </source>
</evidence>
<evidence type="ECO:0000313" key="14">
    <source>
        <dbReference type="Proteomes" id="UP000664940"/>
    </source>
</evidence>
<keyword evidence="8 12" id="KW-0339">Growth factor</keyword>
<reference evidence="13 14" key="1">
    <citation type="journal article" date="2020" name="Nature">
        <title>Six reference-quality genomes reveal evolution of bat adaptations.</title>
        <authorList>
            <person name="Jebb D."/>
            <person name="Huang Z."/>
            <person name="Pippel M."/>
            <person name="Hughes G.M."/>
            <person name="Lavrichenko K."/>
            <person name="Devanna P."/>
            <person name="Winkler S."/>
            <person name="Jermiin L.S."/>
            <person name="Skirmuntt E.C."/>
            <person name="Katzourakis A."/>
            <person name="Burkitt-Gray L."/>
            <person name="Ray D.A."/>
            <person name="Sullivan K.A.M."/>
            <person name="Roscito J.G."/>
            <person name="Kirilenko B.M."/>
            <person name="Davalos L.M."/>
            <person name="Corthals A.P."/>
            <person name="Power M.L."/>
            <person name="Jones G."/>
            <person name="Ransome R.D."/>
            <person name="Dechmann D.K.N."/>
            <person name="Locatelli A.G."/>
            <person name="Puechmaille S.J."/>
            <person name="Fedrigo O."/>
            <person name="Jarvis E.D."/>
            <person name="Hiller M."/>
            <person name="Vernes S.C."/>
            <person name="Myers E.W."/>
            <person name="Teeling E.C."/>
        </authorList>
    </citation>
    <scope>NUCLEOTIDE SEQUENCE [LARGE SCALE GENOMIC DNA]</scope>
    <source>
        <strain evidence="13">Bat1K_MPI-CBG_1</strain>
    </source>
</reference>
<comment type="similarity">
    <text evidence="2 12">Belongs to the IL-2 family.</text>
</comment>
<evidence type="ECO:0000256" key="10">
    <source>
        <dbReference type="ARBA" id="ARBA00023157"/>
    </source>
</evidence>
<dbReference type="GO" id="GO:0005615">
    <property type="term" value="C:extracellular space"/>
    <property type="evidence" value="ECO:0007669"/>
    <property type="project" value="UniProtKB-KW"/>
</dbReference>
<evidence type="ECO:0000256" key="9">
    <source>
        <dbReference type="ARBA" id="ARBA00023130"/>
    </source>
</evidence>
<dbReference type="PRINTS" id="PR00265">
    <property type="entry name" value="INTERLEUKIN2"/>
</dbReference>
<accession>A0A833ZNR2</accession>
<dbReference type="InterPro" id="IPR030477">
    <property type="entry name" value="IL-2_CS"/>
</dbReference>
<feature type="signal peptide" evidence="12">
    <location>
        <begin position="1"/>
        <end position="20"/>
    </location>
</feature>
<dbReference type="EMBL" id="JABVXQ010000008">
    <property type="protein sequence ID" value="KAF6094306.1"/>
    <property type="molecule type" value="Genomic_DNA"/>
</dbReference>